<gene>
    <name evidence="1" type="ORF">BS47DRAFT_1368495</name>
</gene>
<protein>
    <submittedName>
        <fullName evidence="1">Uncharacterized protein</fullName>
    </submittedName>
</protein>
<dbReference type="Proteomes" id="UP000886523">
    <property type="component" value="Unassembled WGS sequence"/>
</dbReference>
<comment type="caution">
    <text evidence="1">The sequence shown here is derived from an EMBL/GenBank/DDBJ whole genome shotgun (WGS) entry which is preliminary data.</text>
</comment>
<evidence type="ECO:0000313" key="2">
    <source>
        <dbReference type="Proteomes" id="UP000886523"/>
    </source>
</evidence>
<accession>A0A9P6AFB7</accession>
<keyword evidence="2" id="KW-1185">Reference proteome</keyword>
<dbReference type="EMBL" id="MU129188">
    <property type="protein sequence ID" value="KAF9504860.1"/>
    <property type="molecule type" value="Genomic_DNA"/>
</dbReference>
<evidence type="ECO:0000313" key="1">
    <source>
        <dbReference type="EMBL" id="KAF9504860.1"/>
    </source>
</evidence>
<organism evidence="1 2">
    <name type="scientific">Hydnum rufescens UP504</name>
    <dbReference type="NCBI Taxonomy" id="1448309"/>
    <lineage>
        <taxon>Eukaryota</taxon>
        <taxon>Fungi</taxon>
        <taxon>Dikarya</taxon>
        <taxon>Basidiomycota</taxon>
        <taxon>Agaricomycotina</taxon>
        <taxon>Agaricomycetes</taxon>
        <taxon>Cantharellales</taxon>
        <taxon>Hydnaceae</taxon>
        <taxon>Hydnum</taxon>
    </lineage>
</organism>
<reference evidence="1" key="1">
    <citation type="journal article" date="2020" name="Nat. Commun.">
        <title>Large-scale genome sequencing of mycorrhizal fungi provides insights into the early evolution of symbiotic traits.</title>
        <authorList>
            <person name="Miyauchi S."/>
            <person name="Kiss E."/>
            <person name="Kuo A."/>
            <person name="Drula E."/>
            <person name="Kohler A."/>
            <person name="Sanchez-Garcia M."/>
            <person name="Morin E."/>
            <person name="Andreopoulos B."/>
            <person name="Barry K.W."/>
            <person name="Bonito G."/>
            <person name="Buee M."/>
            <person name="Carver A."/>
            <person name="Chen C."/>
            <person name="Cichocki N."/>
            <person name="Clum A."/>
            <person name="Culley D."/>
            <person name="Crous P.W."/>
            <person name="Fauchery L."/>
            <person name="Girlanda M."/>
            <person name="Hayes R.D."/>
            <person name="Keri Z."/>
            <person name="LaButti K."/>
            <person name="Lipzen A."/>
            <person name="Lombard V."/>
            <person name="Magnuson J."/>
            <person name="Maillard F."/>
            <person name="Murat C."/>
            <person name="Nolan M."/>
            <person name="Ohm R.A."/>
            <person name="Pangilinan J."/>
            <person name="Pereira M.F."/>
            <person name="Perotto S."/>
            <person name="Peter M."/>
            <person name="Pfister S."/>
            <person name="Riley R."/>
            <person name="Sitrit Y."/>
            <person name="Stielow J.B."/>
            <person name="Szollosi G."/>
            <person name="Zifcakova L."/>
            <person name="Stursova M."/>
            <person name="Spatafora J.W."/>
            <person name="Tedersoo L."/>
            <person name="Vaario L.M."/>
            <person name="Yamada A."/>
            <person name="Yan M."/>
            <person name="Wang P."/>
            <person name="Xu J."/>
            <person name="Bruns T."/>
            <person name="Baldrian P."/>
            <person name="Vilgalys R."/>
            <person name="Dunand C."/>
            <person name="Henrissat B."/>
            <person name="Grigoriev I.V."/>
            <person name="Hibbett D."/>
            <person name="Nagy L.G."/>
            <person name="Martin F.M."/>
        </authorList>
    </citation>
    <scope>NUCLEOTIDE SEQUENCE</scope>
    <source>
        <strain evidence="1">UP504</strain>
    </source>
</reference>
<sequence>MALPTILPPYKNPEFGTQMVEGCEREWNLLNGSSYVSHLGICLFLHYCIGVILKCLAYSFIASSRCFSIQQADLEASNGTSSALRKGVQQLMDQDNACARTFRQAQVMLSWHYAPSSCIKNNGFGTVCRERRFESERLERAYFRASLDHKAMLQTADAIKTAVPWDQETRPTVWEDAGLDLDEGDTPPAWLADDATREGIKAIQVFDRAREEIVRLCHEFRALALWLTEEWEATQSCSYIPAEQLQEVVTLTWDYLLGRDLPWPEHLKGMEKELPGDLQNVGFSPEEEEIDGTTIEELQPEETEVDDYLVEFVLQSRMEEDCESWEDEIVFEIAEGGEMGSSHVELFWGSSFLAATWINTSSCSAWVNTWSCHKEDSCWMENEQLEYRINLSLSPVATA</sequence>
<proteinExistence type="predicted"/>
<name>A0A9P6AFB7_9AGAM</name>
<dbReference type="AlphaFoldDB" id="A0A9P6AFB7"/>